<evidence type="ECO:0000313" key="4">
    <source>
        <dbReference type="Proteomes" id="UP000198618"/>
    </source>
</evidence>
<evidence type="ECO:0000256" key="1">
    <source>
        <dbReference type="ARBA" id="ARBA00022741"/>
    </source>
</evidence>
<dbReference type="Proteomes" id="UP000198618">
    <property type="component" value="Unassembled WGS sequence"/>
</dbReference>
<dbReference type="InterPro" id="IPR056098">
    <property type="entry name" value="Acb2/Tad1_hairpin"/>
</dbReference>
<keyword evidence="4" id="KW-1185">Reference proteome</keyword>
<organism evidence="3 4">
    <name type="scientific">Oceanobacillus limi</name>
    <dbReference type="NCBI Taxonomy" id="930131"/>
    <lineage>
        <taxon>Bacteria</taxon>
        <taxon>Bacillati</taxon>
        <taxon>Bacillota</taxon>
        <taxon>Bacilli</taxon>
        <taxon>Bacillales</taxon>
        <taxon>Bacillaceae</taxon>
        <taxon>Oceanobacillus</taxon>
    </lineage>
</organism>
<dbReference type="STRING" id="930131.SAMN05216389_1453"/>
<proteinExistence type="predicted"/>
<reference evidence="3 4" key="1">
    <citation type="submission" date="2016-10" db="EMBL/GenBank/DDBJ databases">
        <authorList>
            <person name="de Groot N.N."/>
        </authorList>
    </citation>
    <scope>NUCLEOTIDE SEQUENCE [LARGE SCALE GENOMIC DNA]</scope>
    <source>
        <strain evidence="3 4">IBRC-M 10780</strain>
    </source>
</reference>
<sequence length="73" mass="8317">MMQDQIENNFKYQAPKEGQIARYNVIRTEARELATTINELCPSSREKSLALTKLEEMVMWANAAIARNEGGEN</sequence>
<keyword evidence="1" id="KW-0547">Nucleotide-binding</keyword>
<dbReference type="RefSeq" id="WP_342028702.1">
    <property type="nucleotide sequence ID" value="NZ_FOHE01000045.1"/>
</dbReference>
<feature type="domain" description="Acb2/Tad1 hairpin" evidence="2">
    <location>
        <begin position="2"/>
        <end position="66"/>
    </location>
</feature>
<evidence type="ECO:0000313" key="3">
    <source>
        <dbReference type="EMBL" id="SET86049.1"/>
    </source>
</evidence>
<protein>
    <recommendedName>
        <fullName evidence="2">Acb2/Tad1 hairpin domain-containing protein</fullName>
    </recommendedName>
</protein>
<name>A0A1I0HPN7_9BACI</name>
<dbReference type="Pfam" id="PF24729">
    <property type="entry name" value="Acb2_Tad1_hairpin"/>
    <property type="match status" value="1"/>
</dbReference>
<dbReference type="AlphaFoldDB" id="A0A1I0HPN7"/>
<dbReference type="GO" id="GO:0000166">
    <property type="term" value="F:nucleotide binding"/>
    <property type="evidence" value="ECO:0007669"/>
    <property type="project" value="UniProtKB-KW"/>
</dbReference>
<dbReference type="EMBL" id="FOHE01000045">
    <property type="protein sequence ID" value="SET86049.1"/>
    <property type="molecule type" value="Genomic_DNA"/>
</dbReference>
<accession>A0A1I0HPN7</accession>
<gene>
    <name evidence="3" type="ORF">SAMN05216389_1453</name>
</gene>
<evidence type="ECO:0000259" key="2">
    <source>
        <dbReference type="Pfam" id="PF24729"/>
    </source>
</evidence>